<dbReference type="EMBL" id="CAUOFW020008414">
    <property type="protein sequence ID" value="CAK9182711.1"/>
    <property type="molecule type" value="Genomic_DNA"/>
</dbReference>
<evidence type="ECO:0000313" key="4">
    <source>
        <dbReference type="Proteomes" id="UP001642360"/>
    </source>
</evidence>
<organism evidence="3 4">
    <name type="scientific">Ilex paraguariensis</name>
    <name type="common">yerba mate</name>
    <dbReference type="NCBI Taxonomy" id="185542"/>
    <lineage>
        <taxon>Eukaryota</taxon>
        <taxon>Viridiplantae</taxon>
        <taxon>Streptophyta</taxon>
        <taxon>Embryophyta</taxon>
        <taxon>Tracheophyta</taxon>
        <taxon>Spermatophyta</taxon>
        <taxon>Magnoliopsida</taxon>
        <taxon>eudicotyledons</taxon>
        <taxon>Gunneridae</taxon>
        <taxon>Pentapetalae</taxon>
        <taxon>asterids</taxon>
        <taxon>campanulids</taxon>
        <taxon>Aquifoliales</taxon>
        <taxon>Aquifoliaceae</taxon>
        <taxon>Ilex</taxon>
    </lineage>
</organism>
<comment type="caution">
    <text evidence="3">The sequence shown here is derived from an EMBL/GenBank/DDBJ whole genome shotgun (WGS) entry which is preliminary data.</text>
</comment>
<keyword evidence="1" id="KW-0732">Signal</keyword>
<feature type="domain" description="BURP" evidence="2">
    <location>
        <begin position="97"/>
        <end position="160"/>
    </location>
</feature>
<evidence type="ECO:0000259" key="2">
    <source>
        <dbReference type="PROSITE" id="PS51277"/>
    </source>
</evidence>
<feature type="chain" id="PRO_5044809058" description="BURP domain-containing protein" evidence="1">
    <location>
        <begin position="22"/>
        <end position="160"/>
    </location>
</feature>
<accession>A0ABC8UNR6</accession>
<dbReference type="PROSITE" id="PS51277">
    <property type="entry name" value="BURP"/>
    <property type="match status" value="1"/>
</dbReference>
<name>A0ABC8UNR6_9AQUA</name>
<evidence type="ECO:0000256" key="1">
    <source>
        <dbReference type="SAM" id="SignalP"/>
    </source>
</evidence>
<dbReference type="Proteomes" id="UP001642360">
    <property type="component" value="Unassembled WGS sequence"/>
</dbReference>
<dbReference type="PANTHER" id="PTHR31236">
    <property type="entry name" value="BURP DOMAIN PROTEIN USPL1-LIKE"/>
    <property type="match status" value="1"/>
</dbReference>
<evidence type="ECO:0000313" key="3">
    <source>
        <dbReference type="EMBL" id="CAK9182711.1"/>
    </source>
</evidence>
<sequence length="160" mass="18050">MGFHILPIFTYLFLALVASHAALPPDPEDYWKSVLPNTPMPKAVKDILHTEELKDKSTSVVVGKDAVDLETSLKVTNLYKYAATEDQLHDNPNVALFFLEKNIHKGTEMNLQFIETRRKSTLLPRLVAELIPFALEKMPEILNKFSVSPNSVEAEAMKKT</sequence>
<protein>
    <recommendedName>
        <fullName evidence="2">BURP domain-containing protein</fullName>
    </recommendedName>
</protein>
<dbReference type="PANTHER" id="PTHR31236:SF2">
    <property type="entry name" value="BURP DOMAIN PROTEIN RD22"/>
    <property type="match status" value="1"/>
</dbReference>
<gene>
    <name evidence="3" type="ORF">ILEXP_LOCUS52932</name>
</gene>
<feature type="signal peptide" evidence="1">
    <location>
        <begin position="1"/>
        <end position="21"/>
    </location>
</feature>
<dbReference type="InterPro" id="IPR044816">
    <property type="entry name" value="BURP"/>
</dbReference>
<reference evidence="3 4" key="1">
    <citation type="submission" date="2024-02" db="EMBL/GenBank/DDBJ databases">
        <authorList>
            <person name="Vignale AGUSTIN F."/>
            <person name="Sosa J E."/>
            <person name="Modenutti C."/>
        </authorList>
    </citation>
    <scope>NUCLEOTIDE SEQUENCE [LARGE SCALE GENOMIC DNA]</scope>
</reference>
<dbReference type="InterPro" id="IPR004873">
    <property type="entry name" value="BURP_dom"/>
</dbReference>
<keyword evidence="4" id="KW-1185">Reference proteome</keyword>
<dbReference type="Pfam" id="PF03181">
    <property type="entry name" value="BURP"/>
    <property type="match status" value="1"/>
</dbReference>
<dbReference type="AlphaFoldDB" id="A0ABC8UNR6"/>
<proteinExistence type="predicted"/>